<dbReference type="PaxDb" id="3880-AET04830"/>
<dbReference type="Proteomes" id="UP000002051">
    <property type="component" value="Chromosome 8"/>
</dbReference>
<protein>
    <recommendedName>
        <fullName evidence="4">O-fucosyltransferase family protein</fullName>
    </recommendedName>
</protein>
<dbReference type="PANTHER" id="PTHR31741:SF2">
    <property type="entry name" value="O-FUCOSYLTRANSFERASE 13"/>
    <property type="match status" value="1"/>
</dbReference>
<name>G7LF20_MEDTR</name>
<evidence type="ECO:0000313" key="3">
    <source>
        <dbReference type="Proteomes" id="UP000002051"/>
    </source>
</evidence>
<accession>A0A0C3Y6D7</accession>
<reference evidence="1 3" key="1">
    <citation type="journal article" date="2011" name="Nature">
        <title>The Medicago genome provides insight into the evolution of rhizobial symbioses.</title>
        <authorList>
            <person name="Young N.D."/>
            <person name="Debelle F."/>
            <person name="Oldroyd G.E."/>
            <person name="Geurts R."/>
            <person name="Cannon S.B."/>
            <person name="Udvardi M.K."/>
            <person name="Benedito V.A."/>
            <person name="Mayer K.F."/>
            <person name="Gouzy J."/>
            <person name="Schoof H."/>
            <person name="Van de Peer Y."/>
            <person name="Proost S."/>
            <person name="Cook D.R."/>
            <person name="Meyers B.C."/>
            <person name="Spannagl M."/>
            <person name="Cheung F."/>
            <person name="De Mita S."/>
            <person name="Krishnakumar V."/>
            <person name="Gundlach H."/>
            <person name="Zhou S."/>
            <person name="Mudge J."/>
            <person name="Bharti A.K."/>
            <person name="Murray J.D."/>
            <person name="Naoumkina M.A."/>
            <person name="Rosen B."/>
            <person name="Silverstein K.A."/>
            <person name="Tang H."/>
            <person name="Rombauts S."/>
            <person name="Zhao P.X."/>
            <person name="Zhou P."/>
            <person name="Barbe V."/>
            <person name="Bardou P."/>
            <person name="Bechner M."/>
            <person name="Bellec A."/>
            <person name="Berger A."/>
            <person name="Berges H."/>
            <person name="Bidwell S."/>
            <person name="Bisseling T."/>
            <person name="Choisne N."/>
            <person name="Couloux A."/>
            <person name="Denny R."/>
            <person name="Deshpande S."/>
            <person name="Dai X."/>
            <person name="Doyle J.J."/>
            <person name="Dudez A.M."/>
            <person name="Farmer A.D."/>
            <person name="Fouteau S."/>
            <person name="Franken C."/>
            <person name="Gibelin C."/>
            <person name="Gish J."/>
            <person name="Goldstein S."/>
            <person name="Gonzalez A.J."/>
            <person name="Green P.J."/>
            <person name="Hallab A."/>
            <person name="Hartog M."/>
            <person name="Hua A."/>
            <person name="Humphray S.J."/>
            <person name="Jeong D.H."/>
            <person name="Jing Y."/>
            <person name="Jocker A."/>
            <person name="Kenton S.M."/>
            <person name="Kim D.J."/>
            <person name="Klee K."/>
            <person name="Lai H."/>
            <person name="Lang C."/>
            <person name="Lin S."/>
            <person name="Macmil S.L."/>
            <person name="Magdelenat G."/>
            <person name="Matthews L."/>
            <person name="McCorrison J."/>
            <person name="Monaghan E.L."/>
            <person name="Mun J.H."/>
            <person name="Najar F.Z."/>
            <person name="Nicholson C."/>
            <person name="Noirot C."/>
            <person name="O'Bleness M."/>
            <person name="Paule C.R."/>
            <person name="Poulain J."/>
            <person name="Prion F."/>
            <person name="Qin B."/>
            <person name="Qu C."/>
            <person name="Retzel E.F."/>
            <person name="Riddle C."/>
            <person name="Sallet E."/>
            <person name="Samain S."/>
            <person name="Samson N."/>
            <person name="Sanders I."/>
            <person name="Saurat O."/>
            <person name="Scarpelli C."/>
            <person name="Schiex T."/>
            <person name="Segurens B."/>
            <person name="Severin A.J."/>
            <person name="Sherrier D.J."/>
            <person name="Shi R."/>
            <person name="Sims S."/>
            <person name="Singer S.R."/>
            <person name="Sinharoy S."/>
            <person name="Sterck L."/>
            <person name="Viollet A."/>
            <person name="Wang B.B."/>
            <person name="Wang K."/>
            <person name="Wang M."/>
            <person name="Wang X."/>
            <person name="Warfsmann J."/>
            <person name="Weissenbach J."/>
            <person name="White D.D."/>
            <person name="White J.D."/>
            <person name="Wiley G.B."/>
            <person name="Wincker P."/>
            <person name="Xing Y."/>
            <person name="Yang L."/>
            <person name="Yao Z."/>
            <person name="Ying F."/>
            <person name="Zhai J."/>
            <person name="Zhou L."/>
            <person name="Zuber A."/>
            <person name="Denarie J."/>
            <person name="Dixon R.A."/>
            <person name="May G.D."/>
            <person name="Schwartz D.C."/>
            <person name="Rogers J."/>
            <person name="Quetier F."/>
            <person name="Town C.D."/>
            <person name="Roe B.A."/>
        </authorList>
    </citation>
    <scope>NUCLEOTIDE SEQUENCE [LARGE SCALE GENOMIC DNA]</scope>
    <source>
        <strain evidence="1">A17</strain>
        <strain evidence="2 3">cv. Jemalong A17</strain>
    </source>
</reference>
<dbReference type="AlphaFoldDB" id="G7LF20"/>
<sequence length="303" mass="34198">METCFKKHDFTLRSKPKGKYFSCEDCGKKMDSGNHSEKEIPVAGKGKEERAERASLKTDLHQFDVDLQGTHQINQASVRRTGSLKQIEGRNLVKEPLFMGCRPLAMETLCNWWLQGHQPGVSSGCQVPTYLGCRSSTLPLETNRYIRVYCYWLCDGVGIAQLLNGTKNGYWFVKRAAMCQACYKATKPLEPGASKLLDSMPKPFLSLHFRLEPDMVAYSQCQYHGLSPASIKAIEAEVFYTNIFTNSCLLSEEDFSSIHGNVKTVLDYFISINSDYSIDTYFGNTDKMVAAMRAFKGVVQNYF</sequence>
<reference evidence="2" key="3">
    <citation type="submission" date="2015-04" db="UniProtKB">
        <authorList>
            <consortium name="EnsemblPlants"/>
        </authorList>
    </citation>
    <scope>IDENTIFICATION</scope>
    <source>
        <strain evidence="2">cv. Jemalong A17</strain>
    </source>
</reference>
<proteinExistence type="predicted"/>
<keyword evidence="3" id="KW-1185">Reference proteome</keyword>
<gene>
    <name evidence="1" type="ordered locus">MTR_8g094680</name>
</gene>
<evidence type="ECO:0000313" key="2">
    <source>
        <dbReference type="EnsemblPlants" id="AET04830"/>
    </source>
</evidence>
<reference evidence="1 3" key="2">
    <citation type="journal article" date="2014" name="BMC Genomics">
        <title>An improved genome release (version Mt4.0) for the model legume Medicago truncatula.</title>
        <authorList>
            <person name="Tang H."/>
            <person name="Krishnakumar V."/>
            <person name="Bidwell S."/>
            <person name="Rosen B."/>
            <person name="Chan A."/>
            <person name="Zhou S."/>
            <person name="Gentzbittel L."/>
            <person name="Childs K.L."/>
            <person name="Yandell M."/>
            <person name="Gundlach H."/>
            <person name="Mayer K.F."/>
            <person name="Schwartz D.C."/>
            <person name="Town C.D."/>
        </authorList>
    </citation>
    <scope>GENOME REANNOTATION</scope>
    <source>
        <strain evidence="2 3">cv. Jemalong A17</strain>
    </source>
</reference>
<organism evidence="1 3">
    <name type="scientific">Medicago truncatula</name>
    <name type="common">Barrel medic</name>
    <name type="synonym">Medicago tribuloides</name>
    <dbReference type="NCBI Taxonomy" id="3880"/>
    <lineage>
        <taxon>Eukaryota</taxon>
        <taxon>Viridiplantae</taxon>
        <taxon>Streptophyta</taxon>
        <taxon>Embryophyta</taxon>
        <taxon>Tracheophyta</taxon>
        <taxon>Spermatophyta</taxon>
        <taxon>Magnoliopsida</taxon>
        <taxon>eudicotyledons</taxon>
        <taxon>Gunneridae</taxon>
        <taxon>Pentapetalae</taxon>
        <taxon>rosids</taxon>
        <taxon>fabids</taxon>
        <taxon>Fabales</taxon>
        <taxon>Fabaceae</taxon>
        <taxon>Papilionoideae</taxon>
        <taxon>50 kb inversion clade</taxon>
        <taxon>NPAAA clade</taxon>
        <taxon>Hologalegina</taxon>
        <taxon>IRL clade</taxon>
        <taxon>Trifolieae</taxon>
        <taxon>Medicago</taxon>
    </lineage>
</organism>
<dbReference type="PANTHER" id="PTHR31741">
    <property type="entry name" value="OS02G0726500 PROTEIN-RELATED"/>
    <property type="match status" value="1"/>
</dbReference>
<dbReference type="GO" id="GO:0005737">
    <property type="term" value="C:cytoplasm"/>
    <property type="evidence" value="ECO:0000318"/>
    <property type="project" value="GO_Central"/>
</dbReference>
<evidence type="ECO:0008006" key="4">
    <source>
        <dbReference type="Google" id="ProtNLM"/>
    </source>
</evidence>
<dbReference type="eggNOG" id="ENOG502QPSR">
    <property type="taxonomic scope" value="Eukaryota"/>
</dbReference>
<dbReference type="HOGENOM" id="CLU_919412_0_0_1"/>
<dbReference type="EnsemblPlants" id="AET04830">
    <property type="protein sequence ID" value="AET04830"/>
    <property type="gene ID" value="MTR_8g094680"/>
</dbReference>
<dbReference type="EMBL" id="CM001224">
    <property type="protein sequence ID" value="AET04830.2"/>
    <property type="molecule type" value="Genomic_DNA"/>
</dbReference>
<dbReference type="STRING" id="3880.G7LF20"/>
<evidence type="ECO:0000313" key="1">
    <source>
        <dbReference type="EMBL" id="AET04830.2"/>
    </source>
</evidence>
<accession>G7LF20</accession>